<keyword evidence="7" id="KW-0564">Palmitate</keyword>
<comment type="similarity">
    <text evidence="3 11">Belongs to the FlgH family.</text>
</comment>
<dbReference type="Pfam" id="PF02107">
    <property type="entry name" value="FlgH"/>
    <property type="match status" value="1"/>
</dbReference>
<keyword evidence="13" id="KW-0966">Cell projection</keyword>
<dbReference type="GO" id="GO:0009427">
    <property type="term" value="C:bacterial-type flagellum basal body, distal rod, L ring"/>
    <property type="evidence" value="ECO:0007669"/>
    <property type="project" value="InterPro"/>
</dbReference>
<dbReference type="EMBL" id="LDOV01000005">
    <property type="protein sequence ID" value="KLV02601.1"/>
    <property type="molecule type" value="Genomic_DNA"/>
</dbReference>
<dbReference type="InterPro" id="IPR000527">
    <property type="entry name" value="Flag_Lring"/>
</dbReference>
<comment type="function">
    <text evidence="1 11">Assembles around the rod to form the L-ring and probably protects the motor/basal body from shearing forces during rotation.</text>
</comment>
<dbReference type="HAMAP" id="MF_00415">
    <property type="entry name" value="FlgH"/>
    <property type="match status" value="1"/>
</dbReference>
<evidence type="ECO:0000256" key="5">
    <source>
        <dbReference type="ARBA" id="ARBA00022729"/>
    </source>
</evidence>
<keyword evidence="14" id="KW-1185">Reference proteome</keyword>
<dbReference type="AlphaFoldDB" id="A0A0J1GSG7"/>
<dbReference type="PANTHER" id="PTHR34933:SF1">
    <property type="entry name" value="FLAGELLAR L-RING PROTEIN"/>
    <property type="match status" value="1"/>
</dbReference>
<dbReference type="PATRIC" id="fig|754436.4.peg.552"/>
<keyword evidence="5" id="KW-0732">Signal</keyword>
<evidence type="ECO:0000256" key="7">
    <source>
        <dbReference type="ARBA" id="ARBA00023139"/>
    </source>
</evidence>
<name>A0A0J1GSG7_9GAMM</name>
<evidence type="ECO:0000256" key="12">
    <source>
        <dbReference type="SAM" id="MobiDB-lite"/>
    </source>
</evidence>
<dbReference type="GO" id="GO:0003774">
    <property type="term" value="F:cytoskeletal motor activity"/>
    <property type="evidence" value="ECO:0007669"/>
    <property type="project" value="InterPro"/>
</dbReference>
<evidence type="ECO:0000256" key="8">
    <source>
        <dbReference type="ARBA" id="ARBA00023143"/>
    </source>
</evidence>
<dbReference type="PRINTS" id="PR01008">
    <property type="entry name" value="FLGLRINGFLGH"/>
</dbReference>
<evidence type="ECO:0000256" key="9">
    <source>
        <dbReference type="ARBA" id="ARBA00023237"/>
    </source>
</evidence>
<dbReference type="Proteomes" id="UP000036426">
    <property type="component" value="Unassembled WGS sequence"/>
</dbReference>
<evidence type="ECO:0000313" key="13">
    <source>
        <dbReference type="EMBL" id="KLV02601.1"/>
    </source>
</evidence>
<evidence type="ECO:0000256" key="10">
    <source>
        <dbReference type="ARBA" id="ARBA00023288"/>
    </source>
</evidence>
<evidence type="ECO:0000256" key="1">
    <source>
        <dbReference type="ARBA" id="ARBA00002591"/>
    </source>
</evidence>
<comment type="caution">
    <text evidence="13">The sequence shown here is derived from an EMBL/GenBank/DDBJ whole genome shotgun (WGS) entry which is preliminary data.</text>
</comment>
<accession>A0A0J1GSG7</accession>
<evidence type="ECO:0000313" key="14">
    <source>
        <dbReference type="Proteomes" id="UP000036426"/>
    </source>
</evidence>
<keyword evidence="6 11" id="KW-0472">Membrane</keyword>
<proteinExistence type="inferred from homology"/>
<evidence type="ECO:0000256" key="3">
    <source>
        <dbReference type="ARBA" id="ARBA00006929"/>
    </source>
</evidence>
<sequence>MTGCAQTPEEESDVAAGTTNVDAVEGNTLPDDGLVDKLRRREDPQAGDPAWAPIRPPEKPEHYATATGSLFSPDHMQDLYDDTKPRGLGDIVTILLEESTQAKKSASADLDKSTDLSMDPVMLGGKDVTIGDRNLSYGMSNANKFAGSTSADQSNSIQGSITVEVVEILPNGNLLVRGEKWLTLNTGQEYIRVSGTLRPDDIDQDNNVLSTRLANARIQYSATGEQQDIQEQGWLSRFFNTSI</sequence>
<dbReference type="GO" id="GO:0009279">
    <property type="term" value="C:cell outer membrane"/>
    <property type="evidence" value="ECO:0007669"/>
    <property type="project" value="UniProtKB-SubCell"/>
</dbReference>
<protein>
    <recommendedName>
        <fullName evidence="11">Flagellar L-ring protein</fullName>
    </recommendedName>
    <alternativeName>
        <fullName evidence="11">Basal body L-ring protein</fullName>
    </alternativeName>
</protein>
<dbReference type="GO" id="GO:0071973">
    <property type="term" value="P:bacterial-type flagellum-dependent cell motility"/>
    <property type="evidence" value="ECO:0007669"/>
    <property type="project" value="InterPro"/>
</dbReference>
<keyword evidence="13" id="KW-0969">Cilium</keyword>
<feature type="compositionally biased region" description="Basic and acidic residues" evidence="12">
    <location>
        <begin position="34"/>
        <end position="44"/>
    </location>
</feature>
<gene>
    <name evidence="11" type="primary">flgH</name>
    <name evidence="13" type="ORF">ABT58_02620</name>
</gene>
<keyword evidence="10" id="KW-0449">Lipoprotein</keyword>
<feature type="region of interest" description="Disordered" evidence="12">
    <location>
        <begin position="1"/>
        <end position="61"/>
    </location>
</feature>
<dbReference type="PANTHER" id="PTHR34933">
    <property type="entry name" value="FLAGELLAR L-RING PROTEIN"/>
    <property type="match status" value="1"/>
</dbReference>
<keyword evidence="9 11" id="KW-0998">Cell outer membrane</keyword>
<reference evidence="13 14" key="1">
    <citation type="submission" date="2015-05" db="EMBL/GenBank/DDBJ databases">
        <title>Photobacterium galathea sp. nov.</title>
        <authorList>
            <person name="Machado H."/>
            <person name="Gram L."/>
        </authorList>
    </citation>
    <scope>NUCLEOTIDE SEQUENCE [LARGE SCALE GENOMIC DNA]</scope>
    <source>
        <strain evidence="13 14">DSM 25995</strain>
    </source>
</reference>
<organism evidence="13 14">
    <name type="scientific">Photobacterium aphoticum</name>
    <dbReference type="NCBI Taxonomy" id="754436"/>
    <lineage>
        <taxon>Bacteria</taxon>
        <taxon>Pseudomonadati</taxon>
        <taxon>Pseudomonadota</taxon>
        <taxon>Gammaproteobacteria</taxon>
        <taxon>Vibrionales</taxon>
        <taxon>Vibrionaceae</taxon>
        <taxon>Photobacterium</taxon>
    </lineage>
</organism>
<comment type="subunit">
    <text evidence="4 11">The basal body constitutes a major portion of the flagellar organelle and consists of four rings (L,P,S, and M) mounted on a central rod.</text>
</comment>
<evidence type="ECO:0000256" key="11">
    <source>
        <dbReference type="HAMAP-Rule" id="MF_00415"/>
    </source>
</evidence>
<comment type="subcellular location">
    <subcellularLocation>
        <location evidence="11">Cell outer membrane</location>
    </subcellularLocation>
    <subcellularLocation>
        <location evidence="11">Bacterial flagellum basal body</location>
    </subcellularLocation>
    <subcellularLocation>
        <location evidence="2">Membrane</location>
        <topology evidence="2">Lipid-anchor</topology>
    </subcellularLocation>
</comment>
<keyword evidence="8 11" id="KW-0975">Bacterial flagellum</keyword>
<evidence type="ECO:0000256" key="6">
    <source>
        <dbReference type="ARBA" id="ARBA00023136"/>
    </source>
</evidence>
<evidence type="ECO:0000256" key="2">
    <source>
        <dbReference type="ARBA" id="ARBA00004635"/>
    </source>
</evidence>
<keyword evidence="13" id="KW-0282">Flagellum</keyword>
<evidence type="ECO:0000256" key="4">
    <source>
        <dbReference type="ARBA" id="ARBA00011439"/>
    </source>
</evidence>